<sequence length="133" mass="15330">MASNETWKPPEIHPDPTRPLYEQFADVIRTEIASGRLRPGVRMPSVRDLAGTWRVNPNTVMRTYRDLEQIGFLMTQRGQGTFVVRDERVIEDSKLAIAKRAWQQFQEVAQSLGMTVHELIDLATQEEVDRAHE</sequence>
<gene>
    <name evidence="5" type="ORF">NZD86_08195</name>
</gene>
<evidence type="ECO:0000256" key="3">
    <source>
        <dbReference type="ARBA" id="ARBA00023163"/>
    </source>
</evidence>
<name>A0ABY6Z6J1_9BACL</name>
<protein>
    <submittedName>
        <fullName evidence="5">GntR family transcriptional regulator</fullName>
    </submittedName>
</protein>
<proteinExistence type="predicted"/>
<dbReference type="Proteomes" id="UP001164803">
    <property type="component" value="Chromosome"/>
</dbReference>
<dbReference type="InterPro" id="IPR000524">
    <property type="entry name" value="Tscrpt_reg_HTH_GntR"/>
</dbReference>
<dbReference type="Pfam" id="PF00392">
    <property type="entry name" value="GntR"/>
    <property type="match status" value="1"/>
</dbReference>
<evidence type="ECO:0000256" key="2">
    <source>
        <dbReference type="ARBA" id="ARBA00023125"/>
    </source>
</evidence>
<dbReference type="PANTHER" id="PTHR38445">
    <property type="entry name" value="HTH-TYPE TRANSCRIPTIONAL REPRESSOR YTRA"/>
    <property type="match status" value="1"/>
</dbReference>
<dbReference type="SUPFAM" id="SSF46785">
    <property type="entry name" value="Winged helix' DNA-binding domain"/>
    <property type="match status" value="1"/>
</dbReference>
<evidence type="ECO:0000259" key="4">
    <source>
        <dbReference type="PROSITE" id="PS50949"/>
    </source>
</evidence>
<dbReference type="PANTHER" id="PTHR38445:SF9">
    <property type="entry name" value="HTH-TYPE TRANSCRIPTIONAL REPRESSOR YTRA"/>
    <property type="match status" value="1"/>
</dbReference>
<keyword evidence="6" id="KW-1185">Reference proteome</keyword>
<dbReference type="SMART" id="SM00345">
    <property type="entry name" value="HTH_GNTR"/>
    <property type="match status" value="1"/>
</dbReference>
<evidence type="ECO:0000256" key="1">
    <source>
        <dbReference type="ARBA" id="ARBA00023015"/>
    </source>
</evidence>
<keyword evidence="3" id="KW-0804">Transcription</keyword>
<dbReference type="Gene3D" id="1.10.10.10">
    <property type="entry name" value="Winged helix-like DNA-binding domain superfamily/Winged helix DNA-binding domain"/>
    <property type="match status" value="1"/>
</dbReference>
<evidence type="ECO:0000313" key="6">
    <source>
        <dbReference type="Proteomes" id="UP001164803"/>
    </source>
</evidence>
<dbReference type="PROSITE" id="PS50949">
    <property type="entry name" value="HTH_GNTR"/>
    <property type="match status" value="1"/>
</dbReference>
<feature type="domain" description="HTH gntR-type" evidence="4">
    <location>
        <begin position="18"/>
        <end position="86"/>
    </location>
</feature>
<dbReference type="InterPro" id="IPR036390">
    <property type="entry name" value="WH_DNA-bd_sf"/>
</dbReference>
<evidence type="ECO:0000313" key="5">
    <source>
        <dbReference type="EMBL" id="WAH38447.1"/>
    </source>
</evidence>
<accession>A0ABY6Z6J1</accession>
<dbReference type="InterPro" id="IPR036388">
    <property type="entry name" value="WH-like_DNA-bd_sf"/>
</dbReference>
<organism evidence="5 6">
    <name type="scientific">Alicyclobacillus dauci</name>
    <dbReference type="NCBI Taxonomy" id="1475485"/>
    <lineage>
        <taxon>Bacteria</taxon>
        <taxon>Bacillati</taxon>
        <taxon>Bacillota</taxon>
        <taxon>Bacilli</taxon>
        <taxon>Bacillales</taxon>
        <taxon>Alicyclobacillaceae</taxon>
        <taxon>Alicyclobacillus</taxon>
    </lineage>
</organism>
<keyword evidence="1" id="KW-0805">Transcription regulation</keyword>
<reference evidence="5" key="1">
    <citation type="submission" date="2022-08" db="EMBL/GenBank/DDBJ databases">
        <title>Alicyclobacillus dauci DSM2870, complete genome.</title>
        <authorList>
            <person name="Wang Q."/>
            <person name="Cai R."/>
            <person name="Wang Z."/>
        </authorList>
    </citation>
    <scope>NUCLEOTIDE SEQUENCE</scope>
    <source>
        <strain evidence="5">DSM 28700</strain>
    </source>
</reference>
<dbReference type="EMBL" id="CP104064">
    <property type="protein sequence ID" value="WAH38447.1"/>
    <property type="molecule type" value="Genomic_DNA"/>
</dbReference>
<dbReference type="RefSeq" id="WP_268046021.1">
    <property type="nucleotide sequence ID" value="NZ_CP104064.1"/>
</dbReference>
<dbReference type="CDD" id="cd07377">
    <property type="entry name" value="WHTH_GntR"/>
    <property type="match status" value="1"/>
</dbReference>
<keyword evidence="2" id="KW-0238">DNA-binding</keyword>